<dbReference type="OrthoDB" id="9768793at2"/>
<evidence type="ECO:0000313" key="4">
    <source>
        <dbReference type="Proteomes" id="UP000029864"/>
    </source>
</evidence>
<accession>A0A099JLU0</accession>
<dbReference type="Pfam" id="PF00248">
    <property type="entry name" value="Aldo_ket_red"/>
    <property type="match status" value="1"/>
</dbReference>
<dbReference type="PANTHER" id="PTHR43364:SF1">
    <property type="entry name" value="OXIDOREDUCTASE YDHF"/>
    <property type="match status" value="1"/>
</dbReference>
<dbReference type="Gene3D" id="3.20.20.100">
    <property type="entry name" value="NADP-dependent oxidoreductase domain"/>
    <property type="match status" value="1"/>
</dbReference>
<reference evidence="3 5" key="2">
    <citation type="submission" date="2020-08" db="EMBL/GenBank/DDBJ databases">
        <title>Sequencing the genomes of 1000 actinobacteria strains.</title>
        <authorList>
            <person name="Klenk H.-P."/>
        </authorList>
    </citation>
    <scope>NUCLEOTIDE SEQUENCE [LARGE SCALE GENOMIC DNA]</scope>
    <source>
        <strain evidence="3 5">DSM 21065</strain>
    </source>
</reference>
<dbReference type="PRINTS" id="PR00069">
    <property type="entry name" value="ALDKETRDTASE"/>
</dbReference>
<evidence type="ECO:0000259" key="1">
    <source>
        <dbReference type="Pfam" id="PF00248"/>
    </source>
</evidence>
<reference evidence="2 4" key="1">
    <citation type="submission" date="2014-08" db="EMBL/GenBank/DDBJ databases">
        <authorList>
            <person name="Sisinthy S."/>
        </authorList>
    </citation>
    <scope>NUCLEOTIDE SEQUENCE [LARGE SCALE GENOMIC DNA]</scope>
    <source>
        <strain evidence="2 4">RuG17</strain>
    </source>
</reference>
<proteinExistence type="predicted"/>
<dbReference type="EMBL" id="JPXF01000018">
    <property type="protein sequence ID" value="KGJ79121.1"/>
    <property type="molecule type" value="Genomic_DNA"/>
</dbReference>
<comment type="caution">
    <text evidence="2">The sequence shown here is derived from an EMBL/GenBank/DDBJ whole genome shotgun (WGS) entry which is preliminary data.</text>
</comment>
<dbReference type="SUPFAM" id="SSF51430">
    <property type="entry name" value="NAD(P)-linked oxidoreductase"/>
    <property type="match status" value="1"/>
</dbReference>
<evidence type="ECO:0000313" key="2">
    <source>
        <dbReference type="EMBL" id="KGJ79121.1"/>
    </source>
</evidence>
<dbReference type="EMBL" id="JACHBQ010000001">
    <property type="protein sequence ID" value="MBB5643261.1"/>
    <property type="molecule type" value="Genomic_DNA"/>
</dbReference>
<dbReference type="InterPro" id="IPR036812">
    <property type="entry name" value="NAD(P)_OxRdtase_dom_sf"/>
</dbReference>
<name>A0A099JLU0_9MICO</name>
<dbReference type="Proteomes" id="UP000561726">
    <property type="component" value="Unassembled WGS sequence"/>
</dbReference>
<organism evidence="2 4">
    <name type="scientific">Cryobacterium roopkundense</name>
    <dbReference type="NCBI Taxonomy" id="1001240"/>
    <lineage>
        <taxon>Bacteria</taxon>
        <taxon>Bacillati</taxon>
        <taxon>Actinomycetota</taxon>
        <taxon>Actinomycetes</taxon>
        <taxon>Micrococcales</taxon>
        <taxon>Microbacteriaceae</taxon>
        <taxon>Cryobacterium</taxon>
    </lineage>
</organism>
<gene>
    <name evidence="3" type="ORF">BJ997_003809</name>
    <name evidence="2" type="ORF">GY21_06220</name>
</gene>
<dbReference type="Proteomes" id="UP000029864">
    <property type="component" value="Unassembled WGS sequence"/>
</dbReference>
<dbReference type="PANTHER" id="PTHR43364">
    <property type="entry name" value="NADH-SPECIFIC METHYLGLYOXAL REDUCTASE-RELATED"/>
    <property type="match status" value="1"/>
</dbReference>
<protein>
    <submittedName>
        <fullName evidence="2">Aldo/keto reductase</fullName>
    </submittedName>
    <submittedName>
        <fullName evidence="3">Putative oxidoreductase</fullName>
    </submittedName>
</protein>
<dbReference type="InterPro" id="IPR050523">
    <property type="entry name" value="AKR_Detox_Biosynth"/>
</dbReference>
<feature type="domain" description="NADP-dependent oxidoreductase" evidence="1">
    <location>
        <begin position="7"/>
        <end position="287"/>
    </location>
</feature>
<dbReference type="InterPro" id="IPR020471">
    <property type="entry name" value="AKR"/>
</dbReference>
<keyword evidence="4" id="KW-1185">Reference proteome</keyword>
<dbReference type="RefSeq" id="WP_035835844.1">
    <property type="nucleotide sequence ID" value="NZ_JACHBQ010000001.1"/>
</dbReference>
<evidence type="ECO:0000313" key="3">
    <source>
        <dbReference type="EMBL" id="MBB5643261.1"/>
    </source>
</evidence>
<evidence type="ECO:0000313" key="5">
    <source>
        <dbReference type="Proteomes" id="UP000561726"/>
    </source>
</evidence>
<dbReference type="AlphaFoldDB" id="A0A099JLU0"/>
<dbReference type="GO" id="GO:0005829">
    <property type="term" value="C:cytosol"/>
    <property type="evidence" value="ECO:0007669"/>
    <property type="project" value="TreeGrafter"/>
</dbReference>
<sequence>MTLSSQRLIYGCMGLGGDWTPEPYGSADIDQAAEAVEAALSIGVTVFDHADIYRHGKAEQVFGEVLRRSPGLRERIEIQTKCGIRLEKDRAPYDLDRASIVERVDASLARLGVDYVDTLLLHRPDPLLEPAEVALALGELHAAGKIRGFGVSNMSAAQMAFLQREVELPITVNQLEMSLLRRDWVDSTVLVNHAEQNGFPHGTLEYCASNGVRLQAWGALARGTYSGAATRTVAEGEASALVATLAAEKNTTREAIVLGWLMRHPARIDPVLGSSDPGRIRACADAEAQASAMTRNEWFALYLAARGGPLP</sequence>
<dbReference type="InterPro" id="IPR023210">
    <property type="entry name" value="NADP_OxRdtase_dom"/>
</dbReference>
<dbReference type="GO" id="GO:0016491">
    <property type="term" value="F:oxidoreductase activity"/>
    <property type="evidence" value="ECO:0007669"/>
    <property type="project" value="InterPro"/>
</dbReference>
<dbReference type="eggNOG" id="COG4989">
    <property type="taxonomic scope" value="Bacteria"/>
</dbReference>